<dbReference type="HOGENOM" id="CLU_056349_2_0_0"/>
<evidence type="ECO:0000256" key="1">
    <source>
        <dbReference type="ARBA" id="ARBA00022801"/>
    </source>
</evidence>
<protein>
    <submittedName>
        <fullName evidence="4">Metal dependent phosphohydrolase</fullName>
    </submittedName>
</protein>
<dbReference type="AlphaFoldDB" id="F0SIG9"/>
<feature type="domain" description="HD" evidence="3">
    <location>
        <begin position="184"/>
        <end position="313"/>
    </location>
</feature>
<evidence type="ECO:0000256" key="2">
    <source>
        <dbReference type="SAM" id="MobiDB-lite"/>
    </source>
</evidence>
<dbReference type="KEGG" id="pbs:Plabr_1993"/>
<evidence type="ECO:0000313" key="4">
    <source>
        <dbReference type="EMBL" id="ADY59597.1"/>
    </source>
</evidence>
<gene>
    <name evidence="4" type="ordered locus">Plabr_1993</name>
</gene>
<evidence type="ECO:0000259" key="3">
    <source>
        <dbReference type="PROSITE" id="PS51831"/>
    </source>
</evidence>
<dbReference type="PROSITE" id="PS51831">
    <property type="entry name" value="HD"/>
    <property type="match status" value="1"/>
</dbReference>
<dbReference type="Gene3D" id="1.10.3210.10">
    <property type="entry name" value="Hypothetical protein af1432"/>
    <property type="match status" value="1"/>
</dbReference>
<dbReference type="InterPro" id="IPR006675">
    <property type="entry name" value="HDIG_dom"/>
</dbReference>
<sequence length="353" mass="40361">MAKRSLFGDSQDDNSASEIRPLSELSPGDQADCFALLSEKQRAETRDGKPYYRCQFRDMNRRVSSMIWNDSSWFEVCEEQWQPGDYFRIRCRYQENRYGPQIDIMQIRPVNDEDRELGFDPGDFLPQSRFDTAGMYDELCGIVRDSINDEPLRQLVLTILDDNREQVCEFPAASRNHHAYRSGFLEHVLSVTKTALYLADKYREYYATLDPPLSKDLTIAGAVLHDIGKMQELSAQPHGADYTASGRLIGHILLGRDIVRDYARDVEGLDPEVQLRLEHIIVSHQNLPEWGSPIAPHTPEALLVHYADDIDAKFQMMAFALGESMTDDAEFTSRNNPLRRSIFRGRGEATSAE</sequence>
<dbReference type="Proteomes" id="UP000006860">
    <property type="component" value="Chromosome"/>
</dbReference>
<organism evidence="4 5">
    <name type="scientific">Rubinisphaera brasiliensis (strain ATCC 49424 / DSM 5305 / JCM 21570 / IAM 15109 / NBRC 103401 / IFAM 1448)</name>
    <name type="common">Planctomyces brasiliensis</name>
    <dbReference type="NCBI Taxonomy" id="756272"/>
    <lineage>
        <taxon>Bacteria</taxon>
        <taxon>Pseudomonadati</taxon>
        <taxon>Planctomycetota</taxon>
        <taxon>Planctomycetia</taxon>
        <taxon>Planctomycetales</taxon>
        <taxon>Planctomycetaceae</taxon>
        <taxon>Rubinisphaera</taxon>
    </lineage>
</organism>
<dbReference type="InterPro" id="IPR050798">
    <property type="entry name" value="YhaM_exoribonuc/phosphodiest"/>
</dbReference>
<keyword evidence="5" id="KW-1185">Reference proteome</keyword>
<dbReference type="PANTHER" id="PTHR37294">
    <property type="entry name" value="3'-5' EXORIBONUCLEASE YHAM"/>
    <property type="match status" value="1"/>
</dbReference>
<dbReference type="EMBL" id="CP002546">
    <property type="protein sequence ID" value="ADY59597.1"/>
    <property type="molecule type" value="Genomic_DNA"/>
</dbReference>
<evidence type="ECO:0000313" key="5">
    <source>
        <dbReference type="Proteomes" id="UP000006860"/>
    </source>
</evidence>
<dbReference type="SMART" id="SM00471">
    <property type="entry name" value="HDc"/>
    <property type="match status" value="1"/>
</dbReference>
<reference evidence="5" key="1">
    <citation type="submission" date="2011-02" db="EMBL/GenBank/DDBJ databases">
        <title>The complete genome of Planctomyces brasiliensis DSM 5305.</title>
        <authorList>
            <person name="Lucas S."/>
            <person name="Copeland A."/>
            <person name="Lapidus A."/>
            <person name="Bruce D."/>
            <person name="Goodwin L."/>
            <person name="Pitluck S."/>
            <person name="Kyrpides N."/>
            <person name="Mavromatis K."/>
            <person name="Pagani I."/>
            <person name="Ivanova N."/>
            <person name="Ovchinnikova G."/>
            <person name="Lu M."/>
            <person name="Detter J.C."/>
            <person name="Han C."/>
            <person name="Land M."/>
            <person name="Hauser L."/>
            <person name="Markowitz V."/>
            <person name="Cheng J.-F."/>
            <person name="Hugenholtz P."/>
            <person name="Woyke T."/>
            <person name="Wu D."/>
            <person name="Tindall B."/>
            <person name="Pomrenke H.G."/>
            <person name="Brambilla E."/>
            <person name="Klenk H.-P."/>
            <person name="Eisen J.A."/>
        </authorList>
    </citation>
    <scope>NUCLEOTIDE SEQUENCE [LARGE SCALE GENOMIC DNA]</scope>
    <source>
        <strain evidence="5">ATCC 49424 / DSM 5305 / JCM 21570 / NBRC 103401 / IFAM 1448</strain>
    </source>
</reference>
<dbReference type="InterPro" id="IPR003607">
    <property type="entry name" value="HD/PDEase_dom"/>
</dbReference>
<dbReference type="PANTHER" id="PTHR37294:SF1">
    <property type="entry name" value="3'-5' EXORIBONUCLEASE YHAM"/>
    <property type="match status" value="1"/>
</dbReference>
<accession>F0SIG9</accession>
<dbReference type="NCBIfam" id="TIGR00277">
    <property type="entry name" value="HDIG"/>
    <property type="match status" value="1"/>
</dbReference>
<feature type="region of interest" description="Disordered" evidence="2">
    <location>
        <begin position="1"/>
        <end position="27"/>
    </location>
</feature>
<dbReference type="CDD" id="cd00077">
    <property type="entry name" value="HDc"/>
    <property type="match status" value="1"/>
</dbReference>
<keyword evidence="1" id="KW-0378">Hydrolase</keyword>
<dbReference type="Pfam" id="PF01966">
    <property type="entry name" value="HD"/>
    <property type="match status" value="1"/>
</dbReference>
<dbReference type="RefSeq" id="WP_013628322.1">
    <property type="nucleotide sequence ID" value="NC_015174.1"/>
</dbReference>
<proteinExistence type="predicted"/>
<dbReference type="GO" id="GO:0016787">
    <property type="term" value="F:hydrolase activity"/>
    <property type="evidence" value="ECO:0007669"/>
    <property type="project" value="UniProtKB-KW"/>
</dbReference>
<name>F0SIG9_RUBBR</name>
<dbReference type="GO" id="GO:0031125">
    <property type="term" value="P:rRNA 3'-end processing"/>
    <property type="evidence" value="ECO:0007669"/>
    <property type="project" value="TreeGrafter"/>
</dbReference>
<dbReference type="STRING" id="756272.Plabr_1993"/>
<dbReference type="eggNOG" id="COG3481">
    <property type="taxonomic scope" value="Bacteria"/>
</dbReference>
<dbReference type="OrthoDB" id="9778453at2"/>
<dbReference type="InterPro" id="IPR006674">
    <property type="entry name" value="HD_domain"/>
</dbReference>
<dbReference type="SUPFAM" id="SSF109604">
    <property type="entry name" value="HD-domain/PDEase-like"/>
    <property type="match status" value="1"/>
</dbReference>